<evidence type="ECO:0000256" key="4">
    <source>
        <dbReference type="ARBA" id="ARBA00022692"/>
    </source>
</evidence>
<evidence type="ECO:0000256" key="1">
    <source>
        <dbReference type="ARBA" id="ARBA00004225"/>
    </source>
</evidence>
<evidence type="ECO:0000256" key="3">
    <source>
        <dbReference type="ARBA" id="ARBA00022448"/>
    </source>
</evidence>
<dbReference type="Pfam" id="PF03820">
    <property type="entry name" value="SFXNs"/>
    <property type="match status" value="1"/>
</dbReference>
<keyword evidence="9" id="KW-0732">Signal</keyword>
<reference evidence="10" key="1">
    <citation type="submission" date="2021-01" db="EMBL/GenBank/DDBJ databases">
        <authorList>
            <person name="Corre E."/>
            <person name="Pelletier E."/>
            <person name="Niang G."/>
            <person name="Scheremetjew M."/>
            <person name="Finn R."/>
            <person name="Kale V."/>
            <person name="Holt S."/>
            <person name="Cochrane G."/>
            <person name="Meng A."/>
            <person name="Brown T."/>
            <person name="Cohen L."/>
        </authorList>
    </citation>
    <scope>NUCLEOTIDE SEQUENCE</scope>
    <source>
        <strain evidence="10">379</strain>
    </source>
</reference>
<evidence type="ECO:0000256" key="5">
    <source>
        <dbReference type="ARBA" id="ARBA00022970"/>
    </source>
</evidence>
<evidence type="ECO:0000313" key="10">
    <source>
        <dbReference type="EMBL" id="CAE0551972.1"/>
    </source>
</evidence>
<evidence type="ECO:0000256" key="7">
    <source>
        <dbReference type="ARBA" id="ARBA00023128"/>
    </source>
</evidence>
<comment type="similarity">
    <text evidence="2">Belongs to the sideroflexin family.</text>
</comment>
<feature type="chain" id="PRO_5030160577" description="Sideroflexin" evidence="9">
    <location>
        <begin position="27"/>
        <end position="371"/>
    </location>
</feature>
<keyword evidence="7" id="KW-0496">Mitochondrion</keyword>
<keyword evidence="8" id="KW-0472">Membrane</keyword>
<dbReference type="GO" id="GO:0005743">
    <property type="term" value="C:mitochondrial inner membrane"/>
    <property type="evidence" value="ECO:0007669"/>
    <property type="project" value="TreeGrafter"/>
</dbReference>
<dbReference type="GO" id="GO:0006865">
    <property type="term" value="P:amino acid transport"/>
    <property type="evidence" value="ECO:0007669"/>
    <property type="project" value="UniProtKB-KW"/>
</dbReference>
<feature type="signal peptide" evidence="9">
    <location>
        <begin position="1"/>
        <end position="26"/>
    </location>
</feature>
<gene>
    <name evidence="10" type="ORF">EHUX00137_LOCUS19100</name>
</gene>
<keyword evidence="4" id="KW-0812">Transmembrane</keyword>
<evidence type="ECO:0000256" key="6">
    <source>
        <dbReference type="ARBA" id="ARBA00022989"/>
    </source>
</evidence>
<dbReference type="PANTHER" id="PTHR11153">
    <property type="entry name" value="SIDEROFLEXIN"/>
    <property type="match status" value="1"/>
</dbReference>
<dbReference type="EMBL" id="HBIR01024884">
    <property type="protein sequence ID" value="CAE0551972.1"/>
    <property type="molecule type" value="Transcribed_RNA"/>
</dbReference>
<evidence type="ECO:0000256" key="8">
    <source>
        <dbReference type="ARBA" id="ARBA00023136"/>
    </source>
</evidence>
<keyword evidence="5" id="KW-0029">Amino-acid transport</keyword>
<keyword evidence="3" id="KW-0813">Transport</keyword>
<evidence type="ECO:0000256" key="9">
    <source>
        <dbReference type="SAM" id="SignalP"/>
    </source>
</evidence>
<proteinExistence type="inferred from homology"/>
<sequence>MLRLIFRRPLAVAAAAATGAAGVASARTVCDSAALVAKQNSSKPESVKVTPFSLGGEQHDQSTFVGRLTKIQELIDMRTIFLTDADVAAAQARLNEFKRLGRCPDGVSDQDMWEAQRTVNAVVHGPTGEKMFLPGRMSMFVPMNLPITAGMVLAASQQASMRVTLLLQWANQTYNVVNNYVCRAGPEVAYGPLAQSYGLAVTASCSIAMAAGSLLSTYPGLRVLGPLVPYLAVISAGTTNVCFTRMDEIKNGIEVSDADGNPLGRSVAAGQTAVFRTVTTRSMFLPVLSLLFPPAAMRAVYATGLVSAGTAAAIAIEVAAVGVGLAVGLPAALALQPLQMELDVGSLEPQFQGLKRADGSPCTHVYASKGM</sequence>
<protein>
    <recommendedName>
        <fullName evidence="11">Sideroflexin</fullName>
    </recommendedName>
</protein>
<name>A0A6U8NNT0_EMIHU</name>
<dbReference type="AlphaFoldDB" id="A0A6U8NNT0"/>
<accession>A0A6U8NNT0</accession>
<evidence type="ECO:0008006" key="11">
    <source>
        <dbReference type="Google" id="ProtNLM"/>
    </source>
</evidence>
<evidence type="ECO:0000256" key="2">
    <source>
        <dbReference type="ARBA" id="ARBA00005974"/>
    </source>
</evidence>
<dbReference type="PANTHER" id="PTHR11153:SF6">
    <property type="entry name" value="SIDEROFLEXIN-5"/>
    <property type="match status" value="1"/>
</dbReference>
<keyword evidence="6" id="KW-1133">Transmembrane helix</keyword>
<organism evidence="10">
    <name type="scientific">Emiliania huxleyi</name>
    <name type="common">Coccolithophore</name>
    <name type="synonym">Pontosphaera huxleyi</name>
    <dbReference type="NCBI Taxonomy" id="2903"/>
    <lineage>
        <taxon>Eukaryota</taxon>
        <taxon>Haptista</taxon>
        <taxon>Haptophyta</taxon>
        <taxon>Prymnesiophyceae</taxon>
        <taxon>Isochrysidales</taxon>
        <taxon>Noelaerhabdaceae</taxon>
        <taxon>Emiliania</taxon>
    </lineage>
</organism>
<dbReference type="GO" id="GO:1990542">
    <property type="term" value="P:mitochondrial transmembrane transport"/>
    <property type="evidence" value="ECO:0007669"/>
    <property type="project" value="TreeGrafter"/>
</dbReference>
<dbReference type="InterPro" id="IPR004686">
    <property type="entry name" value="Mtc"/>
</dbReference>
<dbReference type="GO" id="GO:0015075">
    <property type="term" value="F:monoatomic ion transmembrane transporter activity"/>
    <property type="evidence" value="ECO:0007669"/>
    <property type="project" value="InterPro"/>
</dbReference>
<comment type="subcellular location">
    <subcellularLocation>
        <location evidence="1">Mitochondrion membrane</location>
        <topology evidence="1">Multi-pass membrane protein</topology>
    </subcellularLocation>
</comment>